<keyword evidence="2" id="KW-1185">Reference proteome</keyword>
<dbReference type="InterPro" id="IPR003795">
    <property type="entry name" value="DUF192"/>
</dbReference>
<name>A0A6M1T2U9_9BACT</name>
<gene>
    <name evidence="1" type="ORF">G3570_06760</name>
</gene>
<dbReference type="PANTHER" id="PTHR37953:SF1">
    <property type="entry name" value="UPF0127 PROTEIN MJ1496"/>
    <property type="match status" value="1"/>
</dbReference>
<comment type="caution">
    <text evidence="1">The sequence shown here is derived from an EMBL/GenBank/DDBJ whole genome shotgun (WGS) entry which is preliminary data.</text>
</comment>
<protein>
    <submittedName>
        <fullName evidence="1">DUF192 domain-containing protein</fullName>
    </submittedName>
</protein>
<dbReference type="EMBL" id="JAALLT010000002">
    <property type="protein sequence ID" value="NGP76325.1"/>
    <property type="molecule type" value="Genomic_DNA"/>
</dbReference>
<dbReference type="Gene3D" id="2.60.120.1140">
    <property type="entry name" value="Protein of unknown function DUF192"/>
    <property type="match status" value="1"/>
</dbReference>
<organism evidence="1 2">
    <name type="scientific">Halalkalibaculum roseum</name>
    <dbReference type="NCBI Taxonomy" id="2709311"/>
    <lineage>
        <taxon>Bacteria</taxon>
        <taxon>Pseudomonadati</taxon>
        <taxon>Balneolota</taxon>
        <taxon>Balneolia</taxon>
        <taxon>Balneolales</taxon>
        <taxon>Balneolaceae</taxon>
        <taxon>Halalkalibaculum</taxon>
    </lineage>
</organism>
<dbReference type="PANTHER" id="PTHR37953">
    <property type="entry name" value="UPF0127 PROTEIN MJ1496"/>
    <property type="match status" value="1"/>
</dbReference>
<dbReference type="Pfam" id="PF02643">
    <property type="entry name" value="DUF192"/>
    <property type="match status" value="1"/>
</dbReference>
<sequence length="168" mass="18893">MKYHLKSSNLLLVFIGILLLVAGCSGKEKTNREENKGRSIEFTRELSFLNPEGEIISTIEVAIADDQDERNMGLMDVNELPSDKGMLFIFDRQQPLSFWMANTPLSLDIFFVNESGEIVRIHQNTQPFSENNLTSGEPAKYVIETNNGFSISHDIQEGMKVALPDTLP</sequence>
<accession>A0A6M1T2U9</accession>
<evidence type="ECO:0000313" key="1">
    <source>
        <dbReference type="EMBL" id="NGP76325.1"/>
    </source>
</evidence>
<dbReference type="InterPro" id="IPR038695">
    <property type="entry name" value="Saro_0823-like_sf"/>
</dbReference>
<reference evidence="1 2" key="1">
    <citation type="submission" date="2020-02" db="EMBL/GenBank/DDBJ databases">
        <title>Balneolaceae bacterium YR4-1, complete genome.</title>
        <authorList>
            <person name="Li Y."/>
            <person name="Wu S."/>
        </authorList>
    </citation>
    <scope>NUCLEOTIDE SEQUENCE [LARGE SCALE GENOMIC DNA]</scope>
    <source>
        <strain evidence="1 2">YR4-1</strain>
    </source>
</reference>
<evidence type="ECO:0000313" key="2">
    <source>
        <dbReference type="Proteomes" id="UP000473278"/>
    </source>
</evidence>
<dbReference type="AlphaFoldDB" id="A0A6M1T2U9"/>
<dbReference type="RefSeq" id="WP_165140574.1">
    <property type="nucleotide sequence ID" value="NZ_JAALLT010000002.1"/>
</dbReference>
<proteinExistence type="predicted"/>
<dbReference type="PROSITE" id="PS51257">
    <property type="entry name" value="PROKAR_LIPOPROTEIN"/>
    <property type="match status" value="1"/>
</dbReference>
<dbReference type="Proteomes" id="UP000473278">
    <property type="component" value="Unassembled WGS sequence"/>
</dbReference>